<dbReference type="EMBL" id="JACRSS010000001">
    <property type="protein sequence ID" value="MBC8537750.1"/>
    <property type="molecule type" value="Genomic_DNA"/>
</dbReference>
<evidence type="ECO:0000313" key="1">
    <source>
        <dbReference type="EMBL" id="MBC8537750.1"/>
    </source>
</evidence>
<organism evidence="1 2">
    <name type="scientific">Guopingia tenuis</name>
    <dbReference type="NCBI Taxonomy" id="2763656"/>
    <lineage>
        <taxon>Bacteria</taxon>
        <taxon>Bacillati</taxon>
        <taxon>Bacillota</taxon>
        <taxon>Clostridia</taxon>
        <taxon>Christensenellales</taxon>
        <taxon>Christensenellaceae</taxon>
        <taxon>Guopingia</taxon>
    </lineage>
</organism>
<proteinExistence type="predicted"/>
<comment type="caution">
    <text evidence="1">The sequence shown here is derived from an EMBL/GenBank/DDBJ whole genome shotgun (WGS) entry which is preliminary data.</text>
</comment>
<sequence>MTKRKRTILFAIALLLFSALIAGVFYFIGYKTAYDRLENATPTASQTFYAMISDIQGSTLHVAGLEVNDINFRGDFFFSVAEETSITWRYTDISLEDLDVGDRVSITFTGDILTTYPANITQVESIQLLDDEL</sequence>
<protein>
    <submittedName>
        <fullName evidence="1">DUF3221 domain-containing protein</fullName>
    </submittedName>
</protein>
<dbReference type="Proteomes" id="UP000617951">
    <property type="component" value="Unassembled WGS sequence"/>
</dbReference>
<evidence type="ECO:0000313" key="2">
    <source>
        <dbReference type="Proteomes" id="UP000617951"/>
    </source>
</evidence>
<keyword evidence="2" id="KW-1185">Reference proteome</keyword>
<reference evidence="1" key="1">
    <citation type="submission" date="2020-08" db="EMBL/GenBank/DDBJ databases">
        <title>Genome public.</title>
        <authorList>
            <person name="Liu C."/>
            <person name="Sun Q."/>
        </authorList>
    </citation>
    <scope>NUCLEOTIDE SEQUENCE</scope>
    <source>
        <strain evidence="1">NSJ-63</strain>
    </source>
</reference>
<dbReference type="RefSeq" id="WP_249279615.1">
    <property type="nucleotide sequence ID" value="NZ_JACRSS010000001.1"/>
</dbReference>
<accession>A0A926DIL8</accession>
<name>A0A926DIL8_9FIRM</name>
<gene>
    <name evidence="1" type="ORF">H8693_02235</name>
</gene>
<dbReference type="AlphaFoldDB" id="A0A926DIL8"/>